<name>C5ZZ26_9HELI</name>
<comment type="cofactor">
    <cofactor evidence="16">
        <name>NH4(+)</name>
        <dbReference type="ChEBI" id="CHEBI:28938"/>
    </cofactor>
    <cofactor evidence="16">
        <name>K(+)</name>
        <dbReference type="ChEBI" id="CHEBI:29103"/>
    </cofactor>
    <text evidence="16">A monovalent cation. Ammonium or potassium.</text>
</comment>
<evidence type="ECO:0000256" key="6">
    <source>
        <dbReference type="ARBA" id="ARBA00012102"/>
    </source>
</evidence>
<evidence type="ECO:0000256" key="5">
    <source>
        <dbReference type="ARBA" id="ARBA00011738"/>
    </source>
</evidence>
<dbReference type="PANTHER" id="PTHR34265:SF1">
    <property type="entry name" value="TYPE III PANTOTHENATE KINASE"/>
    <property type="match status" value="1"/>
</dbReference>
<dbReference type="EMBL" id="CM000776">
    <property type="protein sequence ID" value="EES89284.1"/>
    <property type="molecule type" value="Genomic_DNA"/>
</dbReference>
<dbReference type="PANTHER" id="PTHR34265">
    <property type="entry name" value="TYPE III PANTOTHENATE KINASE"/>
    <property type="match status" value="1"/>
</dbReference>
<dbReference type="NCBIfam" id="NF009872">
    <property type="entry name" value="PRK13333.1"/>
    <property type="match status" value="1"/>
</dbReference>
<evidence type="ECO:0000256" key="11">
    <source>
        <dbReference type="ARBA" id="ARBA00022840"/>
    </source>
</evidence>
<dbReference type="NCBIfam" id="TIGR00671">
    <property type="entry name" value="baf"/>
    <property type="match status" value="1"/>
</dbReference>
<keyword evidence="18" id="KW-1185">Reference proteome</keyword>
<evidence type="ECO:0000256" key="2">
    <source>
        <dbReference type="ARBA" id="ARBA00001958"/>
    </source>
</evidence>
<evidence type="ECO:0000256" key="1">
    <source>
        <dbReference type="ARBA" id="ARBA00001206"/>
    </source>
</evidence>
<keyword evidence="7 16" id="KW-0963">Cytoplasm</keyword>
<dbReference type="UniPathway" id="UPA00241">
    <property type="reaction ID" value="UER00352"/>
</dbReference>
<comment type="subunit">
    <text evidence="5 16">Homodimer.</text>
</comment>
<sequence length="212" mass="23598">MILCDIGNTFLHFYYRGRVWKEKRNNLSQKDSSEVVIYISVNQESTRSLLLSHPYCFDLTPYMNLDTNYKGLGIDRIAACNAISDGVIIDAGSAITLDIMHDGLHLGGCILPGIAQIQKGFKSISVLDCGINLSVPLDTLPQNTKDAVSYGILKPIILLIENFSKNKKIYFTGGDGKFLSRFFENAIYDDLLIFKGMQNIITAKITSKGIYL</sequence>
<dbReference type="GO" id="GO:0046872">
    <property type="term" value="F:metal ion binding"/>
    <property type="evidence" value="ECO:0007669"/>
    <property type="project" value="UniProtKB-KW"/>
</dbReference>
<keyword evidence="12 16" id="KW-0630">Potassium</keyword>
<dbReference type="EC" id="2.7.1.33" evidence="6 16"/>
<feature type="binding site" evidence="16">
    <location>
        <position position="144"/>
    </location>
    <ligand>
        <name>substrate</name>
    </ligand>
</feature>
<feature type="active site" description="Proton acceptor" evidence="16">
    <location>
        <position position="75"/>
    </location>
</feature>
<comment type="cofactor">
    <cofactor evidence="2">
        <name>K(+)</name>
        <dbReference type="ChEBI" id="CHEBI:29103"/>
    </cofactor>
</comment>
<comment type="subcellular location">
    <subcellularLocation>
        <location evidence="3 16">Cytoplasm</location>
    </subcellularLocation>
</comment>
<keyword evidence="13 16" id="KW-0173">Coenzyme A biosynthesis</keyword>
<dbReference type="RefSeq" id="WP_006655265.1">
    <property type="nucleotide sequence ID" value="NZ_CM000776.2"/>
</dbReference>
<accession>C5ZZ26</accession>
<dbReference type="STRING" id="537970.HCAN_0567"/>
<gene>
    <name evidence="16" type="primary">coaX</name>
    <name evidence="17" type="ORF">HCAN_0567</name>
</gene>
<evidence type="ECO:0000256" key="10">
    <source>
        <dbReference type="ARBA" id="ARBA00022777"/>
    </source>
</evidence>
<dbReference type="HAMAP" id="MF_01274">
    <property type="entry name" value="Pantothen_kinase_3"/>
    <property type="match status" value="1"/>
</dbReference>
<evidence type="ECO:0000256" key="16">
    <source>
        <dbReference type="HAMAP-Rule" id="MF_01274"/>
    </source>
</evidence>
<comment type="function">
    <text evidence="16">Catalyzes the phosphorylation of pantothenate (Pan), the first step in CoA biosynthesis.</text>
</comment>
<feature type="binding site" evidence="16">
    <location>
        <position position="93"/>
    </location>
    <ligand>
        <name>ATP</name>
        <dbReference type="ChEBI" id="CHEBI:30616"/>
    </ligand>
</feature>
<dbReference type="GO" id="GO:0004594">
    <property type="term" value="F:pantothenate kinase activity"/>
    <property type="evidence" value="ECO:0007669"/>
    <property type="project" value="UniProtKB-UniRule"/>
</dbReference>
<evidence type="ECO:0000256" key="8">
    <source>
        <dbReference type="ARBA" id="ARBA00022679"/>
    </source>
</evidence>
<dbReference type="SUPFAM" id="SSF53067">
    <property type="entry name" value="Actin-like ATPase domain"/>
    <property type="match status" value="2"/>
</dbReference>
<feature type="binding site" evidence="16">
    <location>
        <position position="69"/>
    </location>
    <ligand>
        <name>substrate</name>
    </ligand>
</feature>
<feature type="binding site" evidence="16">
    <location>
        <begin position="73"/>
        <end position="76"/>
    </location>
    <ligand>
        <name>substrate</name>
    </ligand>
</feature>
<keyword evidence="9 16" id="KW-0547">Nucleotide-binding</keyword>
<keyword evidence="10 16" id="KW-0418">Kinase</keyword>
<dbReference type="InterPro" id="IPR004619">
    <property type="entry name" value="Type_III_PanK"/>
</dbReference>
<evidence type="ECO:0000313" key="18">
    <source>
        <dbReference type="Proteomes" id="UP000007032"/>
    </source>
</evidence>
<dbReference type="Gene3D" id="3.30.420.40">
    <property type="match status" value="2"/>
</dbReference>
<feature type="binding site" evidence="16">
    <location>
        <position position="90"/>
    </location>
    <ligand>
        <name>K(+)</name>
        <dbReference type="ChEBI" id="CHEBI:29103"/>
    </ligand>
</feature>
<feature type="binding site" evidence="16">
    <location>
        <begin position="5"/>
        <end position="12"/>
    </location>
    <ligand>
        <name>ATP</name>
        <dbReference type="ChEBI" id="CHEBI:30616"/>
    </ligand>
</feature>
<organism evidence="17 18">
    <name type="scientific">Helicobacter canadensis MIT 98-5491</name>
    <dbReference type="NCBI Taxonomy" id="537970"/>
    <lineage>
        <taxon>Bacteria</taxon>
        <taxon>Pseudomonadati</taxon>
        <taxon>Campylobacterota</taxon>
        <taxon>Epsilonproteobacteria</taxon>
        <taxon>Campylobacterales</taxon>
        <taxon>Helicobacteraceae</taxon>
        <taxon>Helicobacter</taxon>
    </lineage>
</organism>
<evidence type="ECO:0000256" key="14">
    <source>
        <dbReference type="ARBA" id="ARBA00038036"/>
    </source>
</evidence>
<keyword evidence="8 16" id="KW-0808">Transferase</keyword>
<dbReference type="GO" id="GO:0005737">
    <property type="term" value="C:cytoplasm"/>
    <property type="evidence" value="ECO:0007669"/>
    <property type="project" value="UniProtKB-SubCell"/>
</dbReference>
<keyword evidence="11 16" id="KW-0067">ATP-binding</keyword>
<comment type="similarity">
    <text evidence="14 16">Belongs to the type III pantothenate kinase family.</text>
</comment>
<dbReference type="AlphaFoldDB" id="C5ZZ26"/>
<dbReference type="GO" id="GO:0015937">
    <property type="term" value="P:coenzyme A biosynthetic process"/>
    <property type="evidence" value="ECO:0007669"/>
    <property type="project" value="UniProtKB-UniRule"/>
</dbReference>
<evidence type="ECO:0000256" key="15">
    <source>
        <dbReference type="ARBA" id="ARBA00040883"/>
    </source>
</evidence>
<protein>
    <recommendedName>
        <fullName evidence="15 16">Type III pantothenate kinase</fullName>
        <ecNumber evidence="6 16">2.7.1.33</ecNumber>
    </recommendedName>
    <alternativeName>
        <fullName evidence="16">PanK-III</fullName>
    </alternativeName>
    <alternativeName>
        <fullName evidence="16">Pantothenic acid kinase</fullName>
    </alternativeName>
</protein>
<evidence type="ECO:0000256" key="13">
    <source>
        <dbReference type="ARBA" id="ARBA00022993"/>
    </source>
</evidence>
<dbReference type="Proteomes" id="UP000007032">
    <property type="component" value="Chromosome"/>
</dbReference>
<evidence type="ECO:0000256" key="4">
    <source>
        <dbReference type="ARBA" id="ARBA00005225"/>
    </source>
</evidence>
<evidence type="ECO:0000256" key="3">
    <source>
        <dbReference type="ARBA" id="ARBA00004496"/>
    </source>
</evidence>
<evidence type="ECO:0000256" key="7">
    <source>
        <dbReference type="ARBA" id="ARBA00022490"/>
    </source>
</evidence>
<dbReference type="eggNOG" id="COG1521">
    <property type="taxonomic scope" value="Bacteria"/>
</dbReference>
<evidence type="ECO:0000256" key="9">
    <source>
        <dbReference type="ARBA" id="ARBA00022741"/>
    </source>
</evidence>
<comment type="pathway">
    <text evidence="4 16">Cofactor biosynthesis; coenzyme A biosynthesis; CoA from (R)-pantothenate: step 1/5.</text>
</comment>
<dbReference type="InterPro" id="IPR043129">
    <property type="entry name" value="ATPase_NBD"/>
</dbReference>
<dbReference type="OrthoDB" id="5347692at2"/>
<evidence type="ECO:0000256" key="12">
    <source>
        <dbReference type="ARBA" id="ARBA00022958"/>
    </source>
</evidence>
<dbReference type="GO" id="GO:0005524">
    <property type="term" value="F:ATP binding"/>
    <property type="evidence" value="ECO:0007669"/>
    <property type="project" value="UniProtKB-UniRule"/>
</dbReference>
<dbReference type="HOGENOM" id="CLU_1213471_0_0_7"/>
<proteinExistence type="inferred from homology"/>
<keyword evidence="16" id="KW-0479">Metal-binding</keyword>
<comment type="catalytic activity">
    <reaction evidence="1 16">
        <text>(R)-pantothenate + ATP = (R)-4'-phosphopantothenate + ADP + H(+)</text>
        <dbReference type="Rhea" id="RHEA:16373"/>
        <dbReference type="ChEBI" id="CHEBI:10986"/>
        <dbReference type="ChEBI" id="CHEBI:15378"/>
        <dbReference type="ChEBI" id="CHEBI:29032"/>
        <dbReference type="ChEBI" id="CHEBI:30616"/>
        <dbReference type="ChEBI" id="CHEBI:456216"/>
        <dbReference type="EC" id="2.7.1.33"/>
    </reaction>
</comment>
<dbReference type="Pfam" id="PF03309">
    <property type="entry name" value="Pan_kinase"/>
    <property type="match status" value="1"/>
</dbReference>
<evidence type="ECO:0000313" key="17">
    <source>
        <dbReference type="EMBL" id="EES89284.1"/>
    </source>
</evidence>
<reference evidence="17 18" key="1">
    <citation type="journal article" date="2009" name="J. Bacteriol.">
        <title>Genome sequence of the emerging pathogen Helicobacter canadensis.</title>
        <authorList>
            <person name="Loman N.J."/>
            <person name="Snyder L.A."/>
            <person name="Linton J.D."/>
            <person name="Langdon R."/>
            <person name="Lawson A.J."/>
            <person name="Weinstock G.M."/>
            <person name="Wren B.W."/>
            <person name="Pallen M.J."/>
        </authorList>
    </citation>
    <scope>NUCLEOTIDE SEQUENCE [LARGE SCALE GENOMIC DNA]</scope>
    <source>
        <strain evidence="17 18">MIT 98-5491</strain>
    </source>
</reference>